<keyword evidence="6" id="KW-0547">Nucleotide-binding</keyword>
<dbReference type="GO" id="GO:0005737">
    <property type="term" value="C:cytoplasm"/>
    <property type="evidence" value="ECO:0007669"/>
    <property type="project" value="Ensembl"/>
</dbReference>
<evidence type="ECO:0000256" key="3">
    <source>
        <dbReference type="ARBA" id="ARBA00012513"/>
    </source>
</evidence>
<dbReference type="Gene3D" id="1.10.510.10">
    <property type="entry name" value="Transferase(Phosphotransferase) domain 1"/>
    <property type="match status" value="1"/>
</dbReference>
<comment type="catalytic activity">
    <reaction evidence="10">
        <text>L-threonyl-[protein] + ATP = O-phospho-L-threonyl-[protein] + ADP + H(+)</text>
        <dbReference type="Rhea" id="RHEA:46608"/>
        <dbReference type="Rhea" id="RHEA-COMP:11060"/>
        <dbReference type="Rhea" id="RHEA-COMP:11605"/>
        <dbReference type="ChEBI" id="CHEBI:15378"/>
        <dbReference type="ChEBI" id="CHEBI:30013"/>
        <dbReference type="ChEBI" id="CHEBI:30616"/>
        <dbReference type="ChEBI" id="CHEBI:61977"/>
        <dbReference type="ChEBI" id="CHEBI:456216"/>
        <dbReference type="EC" id="2.7.11.1"/>
    </reaction>
</comment>
<feature type="region of interest" description="Disordered" evidence="12">
    <location>
        <begin position="151"/>
        <end position="179"/>
    </location>
</feature>
<dbReference type="Pfam" id="PF17820">
    <property type="entry name" value="PDZ_6"/>
    <property type="match status" value="1"/>
</dbReference>
<dbReference type="FunFam" id="1.20.1480.20:FF:000001">
    <property type="entry name" value="microtubule-associated serine/threonine-protein kinase 4 isoform X1"/>
    <property type="match status" value="1"/>
</dbReference>
<feature type="region of interest" description="Disordered" evidence="12">
    <location>
        <begin position="1161"/>
        <end position="1201"/>
    </location>
</feature>
<dbReference type="SUPFAM" id="SSF140482">
    <property type="entry name" value="MAST3 pre-PK domain-like"/>
    <property type="match status" value="1"/>
</dbReference>
<feature type="compositionally biased region" description="Low complexity" evidence="12">
    <location>
        <begin position="758"/>
        <end position="780"/>
    </location>
</feature>
<evidence type="ECO:0000256" key="9">
    <source>
        <dbReference type="ARBA" id="ARBA00022842"/>
    </source>
</evidence>
<evidence type="ECO:0000256" key="8">
    <source>
        <dbReference type="ARBA" id="ARBA00022840"/>
    </source>
</evidence>
<dbReference type="Pfam" id="PF00069">
    <property type="entry name" value="Pkinase"/>
    <property type="match status" value="1"/>
</dbReference>
<dbReference type="GO" id="GO:0000287">
    <property type="term" value="F:magnesium ion binding"/>
    <property type="evidence" value="ECO:0007669"/>
    <property type="project" value="InterPro"/>
</dbReference>
<dbReference type="Gene3D" id="2.30.42.10">
    <property type="match status" value="1"/>
</dbReference>
<feature type="compositionally biased region" description="Low complexity" evidence="12">
    <location>
        <begin position="108"/>
        <end position="126"/>
    </location>
</feature>
<feature type="compositionally biased region" description="Polar residues" evidence="12">
    <location>
        <begin position="72"/>
        <end position="85"/>
    </location>
</feature>
<evidence type="ECO:0000259" key="14">
    <source>
        <dbReference type="PROSITE" id="PS50106"/>
    </source>
</evidence>
<comment type="catalytic activity">
    <reaction evidence="11">
        <text>L-seryl-[protein] + ATP = O-phospho-L-seryl-[protein] + ADP + H(+)</text>
        <dbReference type="Rhea" id="RHEA:17989"/>
        <dbReference type="Rhea" id="RHEA-COMP:9863"/>
        <dbReference type="Rhea" id="RHEA-COMP:11604"/>
        <dbReference type="ChEBI" id="CHEBI:15378"/>
        <dbReference type="ChEBI" id="CHEBI:29999"/>
        <dbReference type="ChEBI" id="CHEBI:30616"/>
        <dbReference type="ChEBI" id="CHEBI:83421"/>
        <dbReference type="ChEBI" id="CHEBI:456216"/>
        <dbReference type="EC" id="2.7.11.1"/>
    </reaction>
</comment>
<name>A0A8C6X8K5_NAJNA</name>
<dbReference type="InterPro" id="IPR023142">
    <property type="entry name" value="MAST_pre-PK_dom_sf"/>
</dbReference>
<evidence type="ECO:0000259" key="13">
    <source>
        <dbReference type="PROSITE" id="PS50011"/>
    </source>
</evidence>
<dbReference type="PANTHER" id="PTHR24356">
    <property type="entry name" value="SERINE/THREONINE-PROTEIN KINASE"/>
    <property type="match status" value="1"/>
</dbReference>
<dbReference type="OMA" id="ARICWPQ"/>
<keyword evidence="17" id="KW-1185">Reference proteome</keyword>
<evidence type="ECO:0000259" key="15">
    <source>
        <dbReference type="PROSITE" id="PS51285"/>
    </source>
</evidence>
<keyword evidence="8" id="KW-0067">ATP-binding</keyword>
<feature type="compositionally biased region" description="Pro residues" evidence="12">
    <location>
        <begin position="1033"/>
        <end position="1046"/>
    </location>
</feature>
<dbReference type="GO" id="GO:0035556">
    <property type="term" value="P:intracellular signal transduction"/>
    <property type="evidence" value="ECO:0007669"/>
    <property type="project" value="TreeGrafter"/>
</dbReference>
<dbReference type="SUPFAM" id="SSF56112">
    <property type="entry name" value="Protein kinase-like (PK-like)"/>
    <property type="match status" value="1"/>
</dbReference>
<evidence type="ECO:0000256" key="11">
    <source>
        <dbReference type="ARBA" id="ARBA00048679"/>
    </source>
</evidence>
<dbReference type="InterPro" id="IPR000719">
    <property type="entry name" value="Prot_kinase_dom"/>
</dbReference>
<evidence type="ECO:0000313" key="17">
    <source>
        <dbReference type="Proteomes" id="UP000694559"/>
    </source>
</evidence>
<keyword evidence="4" id="KW-0723">Serine/threonine-protein kinase</keyword>
<feature type="compositionally biased region" description="Basic residues" evidence="12">
    <location>
        <begin position="1006"/>
        <end position="1017"/>
    </location>
</feature>
<evidence type="ECO:0000313" key="16">
    <source>
        <dbReference type="Ensembl" id="ENSNNAP00000010548.1"/>
    </source>
</evidence>
<evidence type="ECO:0000256" key="4">
    <source>
        <dbReference type="ARBA" id="ARBA00022527"/>
    </source>
</evidence>
<feature type="compositionally biased region" description="Low complexity" evidence="12">
    <location>
        <begin position="928"/>
        <end position="961"/>
    </location>
</feature>
<dbReference type="InterPro" id="IPR011009">
    <property type="entry name" value="Kinase-like_dom_sf"/>
</dbReference>
<dbReference type="GO" id="GO:0005524">
    <property type="term" value="F:ATP binding"/>
    <property type="evidence" value="ECO:0007669"/>
    <property type="project" value="UniProtKB-KW"/>
</dbReference>
<dbReference type="PANTHER" id="PTHR24356:SF140">
    <property type="entry name" value="MICROTUBULE-ASSOCIATED SERINE_THREONINE-PROTEIN KINASE 3"/>
    <property type="match status" value="1"/>
</dbReference>
<dbReference type="GO" id="GO:0007010">
    <property type="term" value="P:cytoskeleton organization"/>
    <property type="evidence" value="ECO:0007669"/>
    <property type="project" value="TreeGrafter"/>
</dbReference>
<dbReference type="InterPro" id="IPR015022">
    <property type="entry name" value="MAST_pre-PK_dom"/>
</dbReference>
<dbReference type="InterPro" id="IPR001478">
    <property type="entry name" value="PDZ"/>
</dbReference>
<evidence type="ECO:0000256" key="2">
    <source>
        <dbReference type="ARBA" id="ARBA00009903"/>
    </source>
</evidence>
<dbReference type="Gene3D" id="3.30.200.20">
    <property type="entry name" value="Phosphorylase Kinase, domain 1"/>
    <property type="match status" value="1"/>
</dbReference>
<reference evidence="16" key="2">
    <citation type="submission" date="2025-09" db="UniProtKB">
        <authorList>
            <consortium name="Ensembl"/>
        </authorList>
    </citation>
    <scope>IDENTIFICATION</scope>
</reference>
<dbReference type="OrthoDB" id="10070999at2759"/>
<dbReference type="Gene3D" id="1.20.1480.20">
    <property type="entry name" value="MAST3 pre-PK domain-like"/>
    <property type="match status" value="1"/>
</dbReference>
<reference evidence="16" key="1">
    <citation type="submission" date="2025-08" db="UniProtKB">
        <authorList>
            <consortium name="Ensembl"/>
        </authorList>
    </citation>
    <scope>IDENTIFICATION</scope>
</reference>
<evidence type="ECO:0000256" key="10">
    <source>
        <dbReference type="ARBA" id="ARBA00047899"/>
    </source>
</evidence>
<dbReference type="InterPro" id="IPR050236">
    <property type="entry name" value="Ser_Thr_kinase_AGC"/>
</dbReference>
<dbReference type="GO" id="GO:0004674">
    <property type="term" value="F:protein serine/threonine kinase activity"/>
    <property type="evidence" value="ECO:0007669"/>
    <property type="project" value="UniProtKB-KW"/>
</dbReference>
<evidence type="ECO:0000256" key="5">
    <source>
        <dbReference type="ARBA" id="ARBA00022679"/>
    </source>
</evidence>
<proteinExistence type="inferred from homology"/>
<feature type="compositionally biased region" description="Low complexity" evidence="12">
    <location>
        <begin position="1072"/>
        <end position="1082"/>
    </location>
</feature>
<dbReference type="GeneTree" id="ENSGT00940000157166"/>
<evidence type="ECO:0000256" key="12">
    <source>
        <dbReference type="SAM" id="MobiDB-lite"/>
    </source>
</evidence>
<feature type="compositionally biased region" description="Low complexity" evidence="12">
    <location>
        <begin position="55"/>
        <end position="71"/>
    </location>
</feature>
<feature type="region of interest" description="Disordered" evidence="12">
    <location>
        <begin position="1277"/>
        <end position="1316"/>
    </location>
</feature>
<organism evidence="16 17">
    <name type="scientific">Naja naja</name>
    <name type="common">Indian cobra</name>
    <dbReference type="NCBI Taxonomy" id="35670"/>
    <lineage>
        <taxon>Eukaryota</taxon>
        <taxon>Metazoa</taxon>
        <taxon>Chordata</taxon>
        <taxon>Craniata</taxon>
        <taxon>Vertebrata</taxon>
        <taxon>Euteleostomi</taxon>
        <taxon>Lepidosauria</taxon>
        <taxon>Squamata</taxon>
        <taxon>Bifurcata</taxon>
        <taxon>Unidentata</taxon>
        <taxon>Episquamata</taxon>
        <taxon>Toxicofera</taxon>
        <taxon>Serpentes</taxon>
        <taxon>Colubroidea</taxon>
        <taxon>Elapidae</taxon>
        <taxon>Elapinae</taxon>
        <taxon>Naja</taxon>
    </lineage>
</organism>
<keyword evidence="7" id="KW-0418">Kinase</keyword>
<feature type="compositionally biased region" description="Basic and acidic residues" evidence="12">
    <location>
        <begin position="582"/>
        <end position="609"/>
    </location>
</feature>
<feature type="region of interest" description="Disordered" evidence="12">
    <location>
        <begin position="52"/>
        <end position="85"/>
    </location>
</feature>
<dbReference type="Pfam" id="PF08926">
    <property type="entry name" value="DUF1908"/>
    <property type="match status" value="1"/>
</dbReference>
<dbReference type="Proteomes" id="UP000694559">
    <property type="component" value="Unplaced"/>
</dbReference>
<feature type="region of interest" description="Disordered" evidence="12">
    <location>
        <begin position="105"/>
        <end position="131"/>
    </location>
</feature>
<evidence type="ECO:0000256" key="1">
    <source>
        <dbReference type="ARBA" id="ARBA00001946"/>
    </source>
</evidence>
<gene>
    <name evidence="16" type="primary">MAST3</name>
</gene>
<dbReference type="SUPFAM" id="SSF50156">
    <property type="entry name" value="PDZ domain-like"/>
    <property type="match status" value="1"/>
</dbReference>
<keyword evidence="5" id="KW-0808">Transferase</keyword>
<feature type="region of interest" description="Disordered" evidence="12">
    <location>
        <begin position="886"/>
        <end position="1088"/>
    </location>
</feature>
<feature type="domain" description="AGC-kinase C-terminal" evidence="15">
    <location>
        <begin position="495"/>
        <end position="566"/>
    </location>
</feature>
<feature type="compositionally biased region" description="Polar residues" evidence="12">
    <location>
        <begin position="1051"/>
        <end position="1063"/>
    </location>
</feature>
<feature type="domain" description="PDZ" evidence="14">
    <location>
        <begin position="795"/>
        <end position="878"/>
    </location>
</feature>
<comment type="similarity">
    <text evidence="2">Belongs to the protein kinase superfamily. AGC Ser/Thr protein kinase family.</text>
</comment>
<dbReference type="FunFam" id="2.30.42.10:FF:000008">
    <property type="entry name" value="microtubule-associated serine/threonine-protein kinase 4 isoform X2"/>
    <property type="match status" value="1"/>
</dbReference>
<protein>
    <recommendedName>
        <fullName evidence="3">non-specific serine/threonine protein kinase</fullName>
        <ecNumber evidence="3">2.7.11.1</ecNumber>
    </recommendedName>
</protein>
<sequence length="1316" mass="145081">MQARRAKLKIPSLTLVDLSPGSQSPTLLSPCSPCSPLTLHPWSCRSNRKSLVVGTPSPTLSRPLSPLSVPTASSSPVDSPRNFSTGASASFPFARRADGRRWSLASLPSSGYGTNTPSSTSSSSSSQERLHQLPYQPTPDELHFLSKHFRSTESVPGEDGRHSPYFRPRSRSLSPGRTSGTFDNEVVMMNHVYKERFPKATAQMEERLAETIAAFSPSSILPLADGVLGFIHHQIIELARDCLNKSQGALITSRYFIELQEKLEKMLRDAQERSESEELHFIEQLVRKLLIIISRPARLLECLEFDPEEFYHLLEAAEGHAKVGQGIKTDIPRYIISQLGLAKDPLEVICVPLHFPCLLQNQSSTPIPRRKPRESDFETIKLITSHCKFVDKQVCGTPEYIAPEVILIQGYGKPVDWWAMGIILYEFLVGCVPFFGDTPEELFGQVISDEIIWPEGDEALPADAQDLITRLLRHCPLERLGTGGAREVKYHPFFQHLDWNGLLRQKAEFIPQLEAEDDTSYFDTRSERYRHLGSDDEKTQDEESCAEIRQFSSCSHRFSKVYSSCEYLANSSTLSFTSSEQGHGEDKEDRAERADHSSGDEEKSQITKTETRLRAWTSCGSTVHSFRQEFSRSPAVLSSTCSLEAMPRFALSSEDESPCRGTAKKERPKFVLQDAKGPFLFLLADLASLNRVRLRSNSTGTKSSTSRCLDREGSYRLHKDSAGKQPASCSGRVPKSASVSALSLIMNSDDFSGAVLRSPISPRSLSSNPSSRDSSPSRDSMLGGSSLRPPIVIYSSGKKYGFSLRAIRVYMGDSDVYTVHHMVWNVEDGSPAHDAGLRAGDLITHVNGESVLGLVHMDVVELLLKSGNKVSLRTTALENTSIKVGPARKNSCRTRMARRCKKNRKRDSQDKRKSLFKKISKQTSVLHTSRSFSSGLHHSLSSSESLPGSPTHSSSPGSTASCRSPVPDFIPDSVSPQSPSPSSSTPTSPAGQIRPSSLHGLGPKVNSHRYKVGRRKSTSSIPPSPLACTPSSVPQPPSPQRSPSPLPLFTKNVQTFQGKTLSPPTMVRQVSRPRSADSSRSPLLKRVQSTEKIPTSLAEKVVGSRKLALETPSLGNGGARESGMVTLGDAGISRLRDWSEERHDRDHEVVVMRRLNLSERRDSFKKQEAVQEVSFDEPELTSSGEAQAESKPGDWQRGSHAASWVEDRSCCSSAPDAQVPLIPDIAVQGDEPAGITATWECQGSYPVQLEARVYTEQDDGTMAVEYKSVSAQHWGSWEQRESSPTVAVTHRTTHGEKAVNSPSPSLNWQLPENLEK</sequence>
<accession>A0A8C6X8K5</accession>
<comment type="cofactor">
    <cofactor evidence="1">
        <name>Mg(2+)</name>
        <dbReference type="ChEBI" id="CHEBI:18420"/>
    </cofactor>
</comment>
<feature type="compositionally biased region" description="Basic residues" evidence="12">
    <location>
        <begin position="890"/>
        <end position="905"/>
    </location>
</feature>
<dbReference type="InterPro" id="IPR036034">
    <property type="entry name" value="PDZ_sf"/>
</dbReference>
<feature type="compositionally biased region" description="Polar residues" evidence="12">
    <location>
        <begin position="1300"/>
        <end position="1310"/>
    </location>
</feature>
<feature type="compositionally biased region" description="Low complexity" evidence="12">
    <location>
        <begin position="971"/>
        <end position="989"/>
    </location>
</feature>
<evidence type="ECO:0000256" key="6">
    <source>
        <dbReference type="ARBA" id="ARBA00022741"/>
    </source>
</evidence>
<dbReference type="InterPro" id="IPR000961">
    <property type="entry name" value="AGC-kinase_C"/>
</dbReference>
<feature type="region of interest" description="Disordered" evidence="12">
    <location>
        <begin position="758"/>
        <end position="784"/>
    </location>
</feature>
<evidence type="ECO:0000256" key="7">
    <source>
        <dbReference type="ARBA" id="ARBA00022777"/>
    </source>
</evidence>
<dbReference type="SMART" id="SM00228">
    <property type="entry name" value="PDZ"/>
    <property type="match status" value="1"/>
</dbReference>
<dbReference type="InterPro" id="IPR041489">
    <property type="entry name" value="PDZ_6"/>
</dbReference>
<dbReference type="PROSITE" id="PS50011">
    <property type="entry name" value="PROTEIN_KINASE_DOM"/>
    <property type="match status" value="1"/>
</dbReference>
<dbReference type="PROSITE" id="PS51285">
    <property type="entry name" value="AGC_KINASE_CTER"/>
    <property type="match status" value="1"/>
</dbReference>
<keyword evidence="9" id="KW-0460">Magnesium</keyword>
<feature type="region of interest" description="Disordered" evidence="12">
    <location>
        <begin position="576"/>
        <end position="609"/>
    </location>
</feature>
<dbReference type="SMART" id="SM00220">
    <property type="entry name" value="S_TKc"/>
    <property type="match status" value="1"/>
</dbReference>
<dbReference type="CDD" id="cd23075">
    <property type="entry name" value="PDZ_MAST3"/>
    <property type="match status" value="1"/>
</dbReference>
<dbReference type="EC" id="2.7.11.1" evidence="3"/>
<feature type="domain" description="Protein kinase" evidence="13">
    <location>
        <begin position="150"/>
        <end position="494"/>
    </location>
</feature>
<dbReference type="Ensembl" id="ENSNNAT00000011034.1">
    <property type="protein sequence ID" value="ENSNNAP00000010548.1"/>
    <property type="gene ID" value="ENSNNAG00000007037.1"/>
</dbReference>
<dbReference type="PROSITE" id="PS50106">
    <property type="entry name" value="PDZ"/>
    <property type="match status" value="1"/>
</dbReference>